<dbReference type="AlphaFoldDB" id="A0A4S8UZ58"/>
<evidence type="ECO:0008006" key="3">
    <source>
        <dbReference type="Google" id="ProtNLM"/>
    </source>
</evidence>
<reference evidence="1 2" key="1">
    <citation type="submission" date="2018-10" db="EMBL/GenBank/DDBJ databases">
        <title>Fifty Aureobasidium pullulans genomes reveal a recombining polyextremotolerant generalist.</title>
        <authorList>
            <person name="Gostincar C."/>
            <person name="Turk M."/>
            <person name="Zajc J."/>
            <person name="Gunde-Cimerman N."/>
        </authorList>
    </citation>
    <scope>NUCLEOTIDE SEQUENCE [LARGE SCALE GENOMIC DNA]</scope>
    <source>
        <strain evidence="1 2">EXF-11318</strain>
    </source>
</reference>
<dbReference type="EMBL" id="QZAJ01001043">
    <property type="protein sequence ID" value="THW03945.1"/>
    <property type="molecule type" value="Genomic_DNA"/>
</dbReference>
<organism evidence="1 2">
    <name type="scientific">Aureobasidium pullulans</name>
    <name type="common">Black yeast</name>
    <name type="synonym">Pullularia pullulans</name>
    <dbReference type="NCBI Taxonomy" id="5580"/>
    <lineage>
        <taxon>Eukaryota</taxon>
        <taxon>Fungi</taxon>
        <taxon>Dikarya</taxon>
        <taxon>Ascomycota</taxon>
        <taxon>Pezizomycotina</taxon>
        <taxon>Dothideomycetes</taxon>
        <taxon>Dothideomycetidae</taxon>
        <taxon>Dothideales</taxon>
        <taxon>Saccotheciaceae</taxon>
        <taxon>Aureobasidium</taxon>
    </lineage>
</organism>
<gene>
    <name evidence="1" type="ORF">D6D24_10649</name>
</gene>
<protein>
    <recommendedName>
        <fullName evidence="3">DUF1763-domain-containing protein</fullName>
    </recommendedName>
</protein>
<comment type="caution">
    <text evidence="1">The sequence shown here is derived from an EMBL/GenBank/DDBJ whole genome shotgun (WGS) entry which is preliminary data.</text>
</comment>
<evidence type="ECO:0000313" key="2">
    <source>
        <dbReference type="Proteomes" id="UP000308014"/>
    </source>
</evidence>
<dbReference type="Proteomes" id="UP000308014">
    <property type="component" value="Unassembled WGS sequence"/>
</dbReference>
<sequence length="158" mass="18544">MSLEILHAYRHLLRTSLHAIRHAKPARYTLITHLRHCFRSTPQPFSASSSSSYDAPTTTRTLEFLTNAVKYKGVEEKVVRNLIHVWGCRGRDVPSILRKDVKDMRFRHEAYEKFDQDVRMLERTLGIRLTGGEDMGYQKEVRKRYRRISQSVAASRKR</sequence>
<accession>A0A4S8UZ58</accession>
<name>A0A4S8UZ58_AURPU</name>
<evidence type="ECO:0000313" key="1">
    <source>
        <dbReference type="EMBL" id="THW03945.1"/>
    </source>
</evidence>
<proteinExistence type="predicted"/>